<sequence>MVAADPDDPLDQVLLVGRGQQADEGEAFLDLFDDDGVVRLGGLFVGQPAAGIVEDDDVAAVRLGAEPRGELVDQDAVADPDRLLHGAGRDDEGLDEERLQDQRYEDGDTDQKGDLPNG</sequence>
<feature type="compositionally biased region" description="Basic and acidic residues" evidence="1">
    <location>
        <begin position="79"/>
        <end position="118"/>
    </location>
</feature>
<keyword evidence="3" id="KW-1185">Reference proteome</keyword>
<evidence type="ECO:0000313" key="2">
    <source>
        <dbReference type="EMBL" id="KUN82023.1"/>
    </source>
</evidence>
<dbReference type="EMBL" id="LMWX01000039">
    <property type="protein sequence ID" value="KUN82023.1"/>
    <property type="molecule type" value="Genomic_DNA"/>
</dbReference>
<protein>
    <submittedName>
        <fullName evidence="2">Uncharacterized protein</fullName>
    </submittedName>
</protein>
<evidence type="ECO:0000256" key="1">
    <source>
        <dbReference type="SAM" id="MobiDB-lite"/>
    </source>
</evidence>
<gene>
    <name evidence="2" type="ORF">AQJ66_23520</name>
</gene>
<feature type="region of interest" description="Disordered" evidence="1">
    <location>
        <begin position="71"/>
        <end position="118"/>
    </location>
</feature>
<evidence type="ECO:0000313" key="3">
    <source>
        <dbReference type="Proteomes" id="UP000053024"/>
    </source>
</evidence>
<name>A0A101SXN5_9ACTN</name>
<proteinExistence type="predicted"/>
<accession>A0A101SXN5</accession>
<comment type="caution">
    <text evidence="2">The sequence shown here is derived from an EMBL/GenBank/DDBJ whole genome shotgun (WGS) entry which is preliminary data.</text>
</comment>
<dbReference type="AlphaFoldDB" id="A0A101SXN5"/>
<reference evidence="2 3" key="1">
    <citation type="submission" date="2015-10" db="EMBL/GenBank/DDBJ databases">
        <title>Draft genome sequence of Streptomyces bungoensis DSM 41781, type strain for the species Streptomyces bungoensis.</title>
        <authorList>
            <person name="Ruckert C."/>
            <person name="Winkler A."/>
            <person name="Kalinowski J."/>
            <person name="Kampfer P."/>
            <person name="Glaeser S."/>
        </authorList>
    </citation>
    <scope>NUCLEOTIDE SEQUENCE [LARGE SCALE GENOMIC DNA]</scope>
    <source>
        <strain evidence="2 3">DSM 41781</strain>
    </source>
</reference>
<organism evidence="2 3">
    <name type="scientific">Streptomyces bungoensis</name>
    <dbReference type="NCBI Taxonomy" id="285568"/>
    <lineage>
        <taxon>Bacteria</taxon>
        <taxon>Bacillati</taxon>
        <taxon>Actinomycetota</taxon>
        <taxon>Actinomycetes</taxon>
        <taxon>Kitasatosporales</taxon>
        <taxon>Streptomycetaceae</taxon>
        <taxon>Streptomyces</taxon>
    </lineage>
</organism>
<dbReference type="Proteomes" id="UP000053024">
    <property type="component" value="Unassembled WGS sequence"/>
</dbReference>